<dbReference type="Pfam" id="PF14390">
    <property type="entry name" value="DUF4420"/>
    <property type="match status" value="1"/>
</dbReference>
<evidence type="ECO:0000256" key="1">
    <source>
        <dbReference type="SAM" id="Coils"/>
    </source>
</evidence>
<dbReference type="RefSeq" id="WP_071564664.1">
    <property type="nucleotide sequence ID" value="NZ_FQNS01000033.1"/>
</dbReference>
<dbReference type="EMBL" id="MIQH01000674">
    <property type="protein sequence ID" value="OIR24421.1"/>
    <property type="molecule type" value="Genomic_DNA"/>
</dbReference>
<sequence length="315" mass="36489">MTNKLNPWQDMPESTQRRVKAETPHSLFWITDLKGKFGFLLQSKELFDKVKLPANLNGIELLKRNSTYGYGELFLVLNDKEDWQIFYSLCNDLISITDNFDNDAVMISAVEMRLKRWQQLLKQDRNKTMNLQRQMGLYSELLCLRDIVVPKFGIEQAIVSWVGADFDKQDFLLDNAIIEVKSYKTSKGQTAHISSIKQLISDKVPLFLLTYGLTQTENGESIADVVSSIENHLKIESNEIKSKFEGKLLEYGYMPEIIKTEFYRFLVDKNRVFLTSGDFPKIQPNYIKHGITDVNYSIDLLECVDFEEDVNFFLG</sequence>
<gene>
    <name evidence="2" type="ORF">BGC33_10410</name>
</gene>
<evidence type="ECO:0000313" key="2">
    <source>
        <dbReference type="EMBL" id="OIR24421.1"/>
    </source>
</evidence>
<reference evidence="3" key="1">
    <citation type="submission" date="2016-09" db="EMBL/GenBank/DDBJ databases">
        <title>Genome Sequence of Bathymodiolus thermophilus sulfur-oxidizing gill endosymbiont.</title>
        <authorList>
            <person name="Ponnudurai R."/>
            <person name="Kleiner M."/>
            <person name="Sayavedra L."/>
            <person name="Thuermer A."/>
            <person name="Felbeck H."/>
            <person name="Schlueter R."/>
            <person name="Schweder T."/>
            <person name="Markert S."/>
        </authorList>
    </citation>
    <scope>NUCLEOTIDE SEQUENCE [LARGE SCALE GENOMIC DNA]</scope>
    <source>
        <strain evidence="3">BAT/CrabSpa'14</strain>
    </source>
</reference>
<dbReference type="Proteomes" id="UP000182798">
    <property type="component" value="Unassembled WGS sequence"/>
</dbReference>
<dbReference type="OrthoDB" id="6057233at2"/>
<evidence type="ECO:0008006" key="4">
    <source>
        <dbReference type="Google" id="ProtNLM"/>
    </source>
</evidence>
<keyword evidence="1" id="KW-0175">Coiled coil</keyword>
<evidence type="ECO:0000313" key="3">
    <source>
        <dbReference type="Proteomes" id="UP000182798"/>
    </source>
</evidence>
<dbReference type="AlphaFoldDB" id="A0A1J5UES4"/>
<organism evidence="2 3">
    <name type="scientific">Bathymodiolus thermophilus thioautotrophic gill symbiont</name>
    <dbReference type="NCBI Taxonomy" id="2360"/>
    <lineage>
        <taxon>Bacteria</taxon>
        <taxon>Pseudomonadati</taxon>
        <taxon>Pseudomonadota</taxon>
        <taxon>Gammaproteobacteria</taxon>
        <taxon>sulfur-oxidizing symbionts</taxon>
    </lineage>
</organism>
<proteinExistence type="predicted"/>
<protein>
    <recommendedName>
        <fullName evidence="4">PD-(D/E)XK motif protein</fullName>
    </recommendedName>
</protein>
<dbReference type="InterPro" id="IPR025534">
    <property type="entry name" value="DUF4420"/>
</dbReference>
<comment type="caution">
    <text evidence="2">The sequence shown here is derived from an EMBL/GenBank/DDBJ whole genome shotgun (WGS) entry which is preliminary data.</text>
</comment>
<accession>A0A1J5UES4</accession>
<name>A0A1J5UES4_9GAMM</name>
<feature type="coiled-coil region" evidence="1">
    <location>
        <begin position="107"/>
        <end position="134"/>
    </location>
</feature>